<feature type="transmembrane region" description="Helical" evidence="1">
    <location>
        <begin position="403"/>
        <end position="425"/>
    </location>
</feature>
<dbReference type="Proteomes" id="UP000215405">
    <property type="component" value="Unassembled WGS sequence"/>
</dbReference>
<feature type="transmembrane region" description="Helical" evidence="1">
    <location>
        <begin position="182"/>
        <end position="200"/>
    </location>
</feature>
<feature type="transmembrane region" description="Helical" evidence="1">
    <location>
        <begin position="432"/>
        <end position="452"/>
    </location>
</feature>
<evidence type="ECO:0000256" key="1">
    <source>
        <dbReference type="SAM" id="Phobius"/>
    </source>
</evidence>
<sequence length="618" mass="66202">MTAPSTLPAKAASIRVATRAMGVLADLVPWLSLALAAGALGWALFFLWGAIDLGPELSDSAFYVLMHTEYAEIASNLTGFGPLVAAFAGDASLQTIRLATLIFIFAAPLALLVPAILGARRQGEPWPLLLAGLLAAMAGNSAYYKWLLMDPNYNGLVLPVVFIASAALWALWSAATSGRVTAAIGGGLALGAALFCLLFLKISSGVAFVVMALPLFALAALWQARLPAGRVFGALVLVASCVIMGGLVSALLLSAATLPLSILWERLTTGFETAAILASHDVSLGKLIVELFDTLAQFAEYLFGEPLMLMLPLLCLGLAQTRLYDRQRWMPMILTVLALLGTCALVVEYVNDFDNMAQRVWVFGLGASLLVWLAPGRDLRLALFATLFGCAPYGLSLGTASRIISHATIFTGASIAALFLVALALERGRHTAMAITVLLGAGLTFSALDLAASKPYRMLEPLSAATERVQAGGEVWRVTPPIAETYRAMAALRETRQWKEARQDGRPVLLDLSGRAPGLNWMGDFRVPSMPWILSGYDGSNDFLTWALSRLTEDDLRTMWIAVYMPGPEGARNGLSTEVLNASLKPIGLQFPEDYRAVGPSVPVAYVDRRITVYRPVQ</sequence>
<gene>
    <name evidence="2" type="ORF">B7H23_07070</name>
</gene>
<feature type="transmembrane region" description="Helical" evidence="1">
    <location>
        <begin position="206"/>
        <end position="224"/>
    </location>
</feature>
<feature type="transmembrane region" description="Helical" evidence="1">
    <location>
        <begin position="331"/>
        <end position="350"/>
    </location>
</feature>
<keyword evidence="1" id="KW-0472">Membrane</keyword>
<feature type="transmembrane region" description="Helical" evidence="1">
    <location>
        <begin position="356"/>
        <end position="374"/>
    </location>
</feature>
<feature type="transmembrane region" description="Helical" evidence="1">
    <location>
        <begin position="126"/>
        <end position="144"/>
    </location>
</feature>
<feature type="transmembrane region" description="Helical" evidence="1">
    <location>
        <begin position="156"/>
        <end position="175"/>
    </location>
</feature>
<keyword evidence="1" id="KW-0812">Transmembrane</keyword>
<evidence type="ECO:0000313" key="3">
    <source>
        <dbReference type="Proteomes" id="UP000215405"/>
    </source>
</evidence>
<feature type="transmembrane region" description="Helical" evidence="1">
    <location>
        <begin position="381"/>
        <end position="397"/>
    </location>
</feature>
<dbReference type="AlphaFoldDB" id="A0A231V3P3"/>
<keyword evidence="3" id="KW-1185">Reference proteome</keyword>
<comment type="caution">
    <text evidence="2">The sequence shown here is derived from an EMBL/GenBank/DDBJ whole genome shotgun (WGS) entry which is preliminary data.</text>
</comment>
<evidence type="ECO:0008006" key="4">
    <source>
        <dbReference type="Google" id="ProtNLM"/>
    </source>
</evidence>
<feature type="transmembrane region" description="Helical" evidence="1">
    <location>
        <begin position="98"/>
        <end position="119"/>
    </location>
</feature>
<evidence type="ECO:0000313" key="2">
    <source>
        <dbReference type="EMBL" id="OXT02641.1"/>
    </source>
</evidence>
<name>A0A231V3P3_9HYPH</name>
<dbReference type="EMBL" id="NBYO01000001">
    <property type="protein sequence ID" value="OXT02641.1"/>
    <property type="molecule type" value="Genomic_DNA"/>
</dbReference>
<protein>
    <recommendedName>
        <fullName evidence="4">Glycosyltransferase RgtA/B/C/D-like domain-containing protein</fullName>
    </recommendedName>
</protein>
<reference evidence="3" key="1">
    <citation type="journal article" date="2017" name="Int. J. Syst. Evol. Microbiol.">
        <title>Notoacmeibacter marinus gen. nov., sp. nov., isolated from the gut of a limpet and proposal of Notoacmeibacteraceae fam. nov. in the order Rhizobiales of the class Alphaproteobacteria.</title>
        <authorList>
            <person name="Huang Z."/>
            <person name="Guo F."/>
            <person name="Lai Q."/>
        </authorList>
    </citation>
    <scope>NUCLEOTIDE SEQUENCE [LARGE SCALE GENOMIC DNA]</scope>
    <source>
        <strain evidence="3">XMTR2A4</strain>
    </source>
</reference>
<proteinExistence type="predicted"/>
<accession>A0A231V3P3</accession>
<dbReference type="RefSeq" id="WP_094076592.1">
    <property type="nucleotide sequence ID" value="NZ_NBYO01000001.1"/>
</dbReference>
<feature type="transmembrane region" description="Helical" evidence="1">
    <location>
        <begin position="231"/>
        <end position="256"/>
    </location>
</feature>
<keyword evidence="1" id="KW-1133">Transmembrane helix</keyword>
<organism evidence="2 3">
    <name type="scientific">Notoacmeibacter marinus</name>
    <dbReference type="NCBI Taxonomy" id="1876515"/>
    <lineage>
        <taxon>Bacteria</taxon>
        <taxon>Pseudomonadati</taxon>
        <taxon>Pseudomonadota</taxon>
        <taxon>Alphaproteobacteria</taxon>
        <taxon>Hyphomicrobiales</taxon>
        <taxon>Notoacmeibacteraceae</taxon>
        <taxon>Notoacmeibacter</taxon>
    </lineage>
</organism>
<feature type="transmembrane region" description="Helical" evidence="1">
    <location>
        <begin position="27"/>
        <end position="51"/>
    </location>
</feature>